<keyword evidence="4 8" id="KW-0808">Transferase</keyword>
<evidence type="ECO:0000256" key="5">
    <source>
        <dbReference type="ARBA" id="ARBA00022692"/>
    </source>
</evidence>
<evidence type="ECO:0000256" key="2">
    <source>
        <dbReference type="ARBA" id="ARBA00007647"/>
    </source>
</evidence>
<feature type="signal peptide" evidence="10">
    <location>
        <begin position="1"/>
        <end position="21"/>
    </location>
</feature>
<evidence type="ECO:0000256" key="8">
    <source>
        <dbReference type="RuleBase" id="RU366017"/>
    </source>
</evidence>
<feature type="compositionally biased region" description="Basic residues" evidence="9">
    <location>
        <begin position="626"/>
        <end position="637"/>
    </location>
</feature>
<keyword evidence="7" id="KW-0472">Membrane</keyword>
<evidence type="ECO:0000256" key="3">
    <source>
        <dbReference type="ARBA" id="ARBA00022676"/>
    </source>
</evidence>
<feature type="region of interest" description="Disordered" evidence="9">
    <location>
        <begin position="618"/>
        <end position="637"/>
    </location>
</feature>
<evidence type="ECO:0000256" key="10">
    <source>
        <dbReference type="SAM" id="SignalP"/>
    </source>
</evidence>
<evidence type="ECO:0000256" key="9">
    <source>
        <dbReference type="SAM" id="MobiDB-lite"/>
    </source>
</evidence>
<keyword evidence="6" id="KW-1133">Transmembrane helix</keyword>
<dbReference type="RefSeq" id="XP_032803110.1">
    <property type="nucleotide sequence ID" value="XM_032947219.1"/>
</dbReference>
<organism evidence="11 12">
    <name type="scientific">Petromyzon marinus</name>
    <name type="common">Sea lamprey</name>
    <dbReference type="NCBI Taxonomy" id="7757"/>
    <lineage>
        <taxon>Eukaryota</taxon>
        <taxon>Metazoa</taxon>
        <taxon>Chordata</taxon>
        <taxon>Craniata</taxon>
        <taxon>Vertebrata</taxon>
        <taxon>Cyclostomata</taxon>
        <taxon>Hyperoartia</taxon>
        <taxon>Petromyzontiformes</taxon>
        <taxon>Petromyzontidae</taxon>
        <taxon>Petromyzon</taxon>
    </lineage>
</organism>
<dbReference type="Proteomes" id="UP001318040">
    <property type="component" value="Chromosome 5"/>
</dbReference>
<dbReference type="AlphaFoldDB" id="A0AAJ7SPG1"/>
<accession>A0AAJ7SPG1</accession>
<evidence type="ECO:0000256" key="1">
    <source>
        <dbReference type="ARBA" id="ARBA00004167"/>
    </source>
</evidence>
<dbReference type="GO" id="GO:0016020">
    <property type="term" value="C:membrane"/>
    <property type="evidence" value="ECO:0007669"/>
    <property type="project" value="UniProtKB-SubCell"/>
</dbReference>
<comment type="subcellular location">
    <subcellularLocation>
        <location evidence="1">Membrane</location>
        <topology evidence="1">Single-pass membrane protein</topology>
    </subcellularLocation>
</comment>
<feature type="compositionally biased region" description="Basic and acidic residues" evidence="9">
    <location>
        <begin position="183"/>
        <end position="212"/>
    </location>
</feature>
<dbReference type="GO" id="GO:0016757">
    <property type="term" value="F:glycosyltransferase activity"/>
    <property type="evidence" value="ECO:0007669"/>
    <property type="project" value="UniProtKB-UniRule"/>
</dbReference>
<keyword evidence="5" id="KW-0812">Transmembrane</keyword>
<proteinExistence type="inferred from homology"/>
<dbReference type="KEGG" id="pmrn:116939156"/>
<protein>
    <recommendedName>
        <fullName evidence="8">Glycosyltransferase family 92 protein</fullName>
        <ecNumber evidence="8">2.4.1.-</ecNumber>
    </recommendedName>
</protein>
<evidence type="ECO:0000256" key="6">
    <source>
        <dbReference type="ARBA" id="ARBA00022989"/>
    </source>
</evidence>
<evidence type="ECO:0000256" key="7">
    <source>
        <dbReference type="ARBA" id="ARBA00023136"/>
    </source>
</evidence>
<dbReference type="InterPro" id="IPR008166">
    <property type="entry name" value="Glyco_transf_92"/>
</dbReference>
<feature type="compositionally biased region" description="Low complexity" evidence="9">
    <location>
        <begin position="147"/>
        <end position="157"/>
    </location>
</feature>
<dbReference type="PANTHER" id="PTHR21461:SF69">
    <property type="entry name" value="GLYCOSYLTRANSFERASE FAMILY 92 PROTEIN"/>
    <property type="match status" value="1"/>
</dbReference>
<feature type="chain" id="PRO_5042519118" description="Glycosyltransferase family 92 protein" evidence="10">
    <location>
        <begin position="22"/>
        <end position="637"/>
    </location>
</feature>
<reference evidence="12" key="1">
    <citation type="submission" date="2025-08" db="UniProtKB">
        <authorList>
            <consortium name="RefSeq"/>
        </authorList>
    </citation>
    <scope>IDENTIFICATION</scope>
    <source>
        <tissue evidence="12">Sperm</tissue>
    </source>
</reference>
<comment type="similarity">
    <text evidence="2 8">Belongs to the glycosyltransferase 92 family.</text>
</comment>
<dbReference type="Pfam" id="PF01697">
    <property type="entry name" value="Glyco_transf_92"/>
    <property type="match status" value="1"/>
</dbReference>
<keyword evidence="11" id="KW-1185">Reference proteome</keyword>
<dbReference type="PANTHER" id="PTHR21461">
    <property type="entry name" value="GLYCOSYLTRANSFERASE FAMILY 92 PROTEIN"/>
    <property type="match status" value="1"/>
</dbReference>
<dbReference type="EC" id="2.4.1.-" evidence="8"/>
<dbReference type="GO" id="GO:0005737">
    <property type="term" value="C:cytoplasm"/>
    <property type="evidence" value="ECO:0007669"/>
    <property type="project" value="TreeGrafter"/>
</dbReference>
<evidence type="ECO:0000313" key="11">
    <source>
        <dbReference type="Proteomes" id="UP001318040"/>
    </source>
</evidence>
<keyword evidence="10" id="KW-0732">Signal</keyword>
<feature type="region of interest" description="Disordered" evidence="9">
    <location>
        <begin position="147"/>
        <end position="212"/>
    </location>
</feature>
<feature type="region of interest" description="Disordered" evidence="9">
    <location>
        <begin position="90"/>
        <end position="126"/>
    </location>
</feature>
<evidence type="ECO:0000256" key="4">
    <source>
        <dbReference type="ARBA" id="ARBA00022679"/>
    </source>
</evidence>
<evidence type="ECO:0000313" key="12">
    <source>
        <dbReference type="RefSeq" id="XP_032803110.1"/>
    </source>
</evidence>
<dbReference type="GeneID" id="116939156"/>
<gene>
    <name evidence="12" type="primary">LOC116939156</name>
</gene>
<keyword evidence="3 8" id="KW-0328">Glycosyltransferase</keyword>
<sequence>MSLTAKMLLSRLLLAVRGAASNLVHLCWPAPSSLNKNRKCFRLLACHSCVVFSLVSALLLLQASHHVTLQSRQSPSRQSLLQRLRQTVAGQARPSQAEAAGQRARSLLPVDRAGTERPGGMEEGEALRWPTAIGHAAPGQRDAQKFAAKNAAAGKPRAPLPGGVRLDETRLNGTHRVNKHSAPTRDSDTQRGQGHKIDINDTGEAREGLNSKPHAEDLGGWWHLVPGTNIYLLSAHLDDRFKMGAFVRILTVSPRKEDPNLCCTHWRQGKRNTTIRIYERELHPAHYGYRYAVHSLVCLIPPWQSPPDRVSVALCKLDPPAESEGRTSLLVHRPTGPKVDFAVCLPMLFGRYDRLLHLLQSVEFYRLLGASLVTVYNYSLGPNVDAALHLYAKAGLANVLPWPVSEHLNVSTGWRLNRNPGDVHYYGQIGCMTDCLYRSAHRARWVFMNDIDEVVVPHAYANWSEMVSALSPVGGESNGVQRFSVFTFKNGIFPLEPHAIYRKLPARACVHETEADVDYLRTLRLVTDGRATKVLVDSRSVVHQGVHRADTLLQGALVLNVPEQAALLHHYKSVGSALFQPGTENVTEDRATLLYRERLLPRVHAMLALLCAQGGPHVVPKQASKSAKRPTKKRPKT</sequence>
<name>A0AAJ7SPG1_PETMA</name>